<organism evidence="2 3">
    <name type="scientific">Lysobacter korlensis</name>
    <dbReference type="NCBI Taxonomy" id="553636"/>
    <lineage>
        <taxon>Bacteria</taxon>
        <taxon>Pseudomonadati</taxon>
        <taxon>Pseudomonadota</taxon>
        <taxon>Gammaproteobacteria</taxon>
        <taxon>Lysobacterales</taxon>
        <taxon>Lysobacteraceae</taxon>
        <taxon>Lysobacter</taxon>
    </lineage>
</organism>
<feature type="transmembrane region" description="Helical" evidence="1">
    <location>
        <begin position="154"/>
        <end position="176"/>
    </location>
</feature>
<sequence>MHPAFSVILFSTLSGAGYGLLALIALAVLGEAAPARVLLALLPLALVLITVGLLSSLWHLGKPQRAWRAFSQWRTSWLSREGVCAVATYVPAFALAAALLPQAIAGDASTTVARGSALGIASAVLALLGAIATVVCTAMIYASLKPVPAWRHRAVLPVYLLLALLCGAALIASGVAIGGGDARGWAALLVIAAPVALALKHGYWRAIDAAPLPLTRGDAIGLPGRDPSVFERPHTQDNYLTREMGFVLARKHAQRLRAIARVLFGAVPLIAAIIALLLPAAAVIALPLAAVSALLGTFVERWLFFAQARHLVTLYY</sequence>
<keyword evidence="1" id="KW-1133">Transmembrane helix</keyword>
<gene>
    <name evidence="2" type="ORF">ACFFGH_01990</name>
</gene>
<proteinExistence type="predicted"/>
<evidence type="ECO:0000313" key="2">
    <source>
        <dbReference type="EMBL" id="MFC0676623.1"/>
    </source>
</evidence>
<feature type="transmembrane region" description="Helical" evidence="1">
    <location>
        <begin position="182"/>
        <end position="199"/>
    </location>
</feature>
<dbReference type="Proteomes" id="UP001589896">
    <property type="component" value="Unassembled WGS sequence"/>
</dbReference>
<dbReference type="RefSeq" id="WP_386664357.1">
    <property type="nucleotide sequence ID" value="NZ_JBHLTG010000001.1"/>
</dbReference>
<feature type="transmembrane region" description="Helical" evidence="1">
    <location>
        <begin position="117"/>
        <end position="142"/>
    </location>
</feature>
<dbReference type="PANTHER" id="PTHR38095">
    <property type="entry name" value="ANAEROBIC DIMETHYL SULFOXIDE REDUCTASE CHAIN YNFH"/>
    <property type="match status" value="1"/>
</dbReference>
<feature type="transmembrane region" description="Helical" evidence="1">
    <location>
        <begin position="35"/>
        <end position="61"/>
    </location>
</feature>
<reference evidence="2 3" key="1">
    <citation type="submission" date="2024-09" db="EMBL/GenBank/DDBJ databases">
        <authorList>
            <person name="Sun Q."/>
            <person name="Mori K."/>
        </authorList>
    </citation>
    <scope>NUCLEOTIDE SEQUENCE [LARGE SCALE GENOMIC DNA]</scope>
    <source>
        <strain evidence="2 3">KCTC 23076</strain>
    </source>
</reference>
<dbReference type="EMBL" id="JBHLTG010000001">
    <property type="protein sequence ID" value="MFC0676623.1"/>
    <property type="molecule type" value="Genomic_DNA"/>
</dbReference>
<feature type="transmembrane region" description="Helical" evidence="1">
    <location>
        <begin position="82"/>
        <end position="105"/>
    </location>
</feature>
<evidence type="ECO:0000313" key="3">
    <source>
        <dbReference type="Proteomes" id="UP001589896"/>
    </source>
</evidence>
<dbReference type="InterPro" id="IPR007059">
    <property type="entry name" value="DmsC"/>
</dbReference>
<comment type="caution">
    <text evidence="2">The sequence shown here is derived from an EMBL/GenBank/DDBJ whole genome shotgun (WGS) entry which is preliminary data.</text>
</comment>
<dbReference type="Pfam" id="PF04976">
    <property type="entry name" value="DmsC"/>
    <property type="match status" value="1"/>
</dbReference>
<name>A0ABV6RI09_9GAMM</name>
<keyword evidence="1" id="KW-0472">Membrane</keyword>
<protein>
    <submittedName>
        <fullName evidence="2">Dimethyl sulfoxide reductase anchor subunit family protein</fullName>
    </submittedName>
</protein>
<evidence type="ECO:0000256" key="1">
    <source>
        <dbReference type="SAM" id="Phobius"/>
    </source>
</evidence>
<feature type="transmembrane region" description="Helical" evidence="1">
    <location>
        <begin position="258"/>
        <end position="278"/>
    </location>
</feature>
<keyword evidence="3" id="KW-1185">Reference proteome</keyword>
<keyword evidence="1" id="KW-0812">Transmembrane</keyword>
<dbReference type="PANTHER" id="PTHR38095:SF1">
    <property type="entry name" value="ANAEROBIC DIMETHYL SULFOXIDE REDUCTASE CHAIN YNFH"/>
    <property type="match status" value="1"/>
</dbReference>
<accession>A0ABV6RI09</accession>
<feature type="transmembrane region" description="Helical" evidence="1">
    <location>
        <begin position="284"/>
        <end position="304"/>
    </location>
</feature>
<feature type="transmembrane region" description="Helical" evidence="1">
    <location>
        <begin position="7"/>
        <end position="29"/>
    </location>
</feature>